<organism evidence="2 3">
    <name type="scientific">Fructilactobacillus fructivorans</name>
    <dbReference type="NCBI Taxonomy" id="1614"/>
    <lineage>
        <taxon>Bacteria</taxon>
        <taxon>Bacillati</taxon>
        <taxon>Bacillota</taxon>
        <taxon>Bacilli</taxon>
        <taxon>Lactobacillales</taxon>
        <taxon>Lactobacillaceae</taxon>
        <taxon>Fructilactobacillus</taxon>
    </lineage>
</organism>
<sequence>MRFTGVPLAMDDAGNYVIKKDENGNFKLHTWRIGKHTRGHFHRIGQVFLTENRLRVAIVQDFSVSFNKRHRYTPMERFLDDYVDKKVIDEAESHLD</sequence>
<accession>A0A0C1LZE1</accession>
<keyword evidence="3" id="KW-1185">Reference proteome</keyword>
<dbReference type="AlphaFoldDB" id="A0A0C1LZE1"/>
<name>A0A0C1LZE1_9LACO</name>
<dbReference type="Proteomes" id="UP000031397">
    <property type="component" value="Unassembled WGS sequence"/>
</dbReference>
<dbReference type="Pfam" id="PF24710">
    <property type="entry name" value="DUF7671"/>
    <property type="match status" value="1"/>
</dbReference>
<feature type="domain" description="DUF7671" evidence="1">
    <location>
        <begin position="2"/>
        <end position="91"/>
    </location>
</feature>
<evidence type="ECO:0000313" key="3">
    <source>
        <dbReference type="Proteomes" id="UP000031397"/>
    </source>
</evidence>
<dbReference type="InterPro" id="IPR056088">
    <property type="entry name" value="DUF7671"/>
</dbReference>
<dbReference type="EMBL" id="JOJZ01000009">
    <property type="protein sequence ID" value="KID42225.1"/>
    <property type="molecule type" value="Genomic_DNA"/>
</dbReference>
<protein>
    <recommendedName>
        <fullName evidence="1">DUF7671 domain-containing protein</fullName>
    </recommendedName>
</protein>
<evidence type="ECO:0000313" key="2">
    <source>
        <dbReference type="EMBL" id="KID42225.1"/>
    </source>
</evidence>
<gene>
    <name evidence="2" type="ORF">LfDm3_0154</name>
</gene>
<dbReference type="PATRIC" id="fig|1614.7.peg.144"/>
<reference evidence="2 3" key="1">
    <citation type="submission" date="2014-06" db="EMBL/GenBank/DDBJ databases">
        <title>Functional and comparative genomic analyses of the Drosophila gut microbiota identify candidate symbiosis factors.</title>
        <authorList>
            <person name="Newell P.D."/>
            <person name="Chaston J.M."/>
            <person name="Douglas A.E."/>
        </authorList>
    </citation>
    <scope>NUCLEOTIDE SEQUENCE [LARGE SCALE GENOMIC DNA]</scope>
    <source>
        <strain evidence="2 3">DmCS_002</strain>
    </source>
</reference>
<evidence type="ECO:0000259" key="1">
    <source>
        <dbReference type="Pfam" id="PF24710"/>
    </source>
</evidence>
<comment type="caution">
    <text evidence="2">The sequence shown here is derived from an EMBL/GenBank/DDBJ whole genome shotgun (WGS) entry which is preliminary data.</text>
</comment>
<proteinExistence type="predicted"/>